<evidence type="ECO:0000313" key="8">
    <source>
        <dbReference type="Proteomes" id="UP001344447"/>
    </source>
</evidence>
<dbReference type="Pfam" id="PF23034">
    <property type="entry name" value="DUF7035"/>
    <property type="match status" value="1"/>
</dbReference>
<evidence type="ECO:0000259" key="6">
    <source>
        <dbReference type="Pfam" id="PF25820"/>
    </source>
</evidence>
<dbReference type="EMBL" id="JAVFKY010000005">
    <property type="protein sequence ID" value="KAK5575642.1"/>
    <property type="molecule type" value="Genomic_DNA"/>
</dbReference>
<feature type="domain" description="DUF7034" evidence="3">
    <location>
        <begin position="826"/>
        <end position="948"/>
    </location>
</feature>
<dbReference type="PANTHER" id="PTHR31378">
    <property type="entry name" value="EGF-LIKE DOMAIN-CONTAINING PROTEIN-RELATED-RELATED"/>
    <property type="match status" value="1"/>
</dbReference>
<evidence type="ECO:0000259" key="5">
    <source>
        <dbReference type="Pfam" id="PF24893"/>
    </source>
</evidence>
<gene>
    <name evidence="7" type="ORF">RB653_006775</name>
</gene>
<dbReference type="InterPro" id="IPR055463">
    <property type="entry name" value="DUF7035"/>
</dbReference>
<protein>
    <recommendedName>
        <fullName evidence="9">EGF-like domain-containing protein</fullName>
    </recommendedName>
</protein>
<dbReference type="PANTHER" id="PTHR31378:SF47">
    <property type="entry name" value="EGF-LIKE DOMAIN-CONTAINING PROTEIN-RELATED"/>
    <property type="match status" value="1"/>
</dbReference>
<reference evidence="7 8" key="1">
    <citation type="submission" date="2023-11" db="EMBL/GenBank/DDBJ databases">
        <title>Dfirmibasis_genome.</title>
        <authorList>
            <person name="Edelbroek B."/>
            <person name="Kjellin J."/>
            <person name="Jerlstrom-Hultqvist J."/>
            <person name="Soderbom F."/>
        </authorList>
    </citation>
    <scope>NUCLEOTIDE SEQUENCE [LARGE SCALE GENOMIC DNA]</scope>
    <source>
        <strain evidence="7 8">TNS-C-14</strain>
    </source>
</reference>
<accession>A0AAN7TKR8</accession>
<evidence type="ECO:0000313" key="7">
    <source>
        <dbReference type="EMBL" id="KAK5575642.1"/>
    </source>
</evidence>
<evidence type="ECO:0008006" key="9">
    <source>
        <dbReference type="Google" id="ProtNLM"/>
    </source>
</evidence>
<dbReference type="Pfam" id="PF25820">
    <property type="entry name" value="DUF7949"/>
    <property type="match status" value="1"/>
</dbReference>
<dbReference type="Pfam" id="PF24893">
    <property type="entry name" value="DUF7743"/>
    <property type="match status" value="1"/>
</dbReference>
<evidence type="ECO:0000259" key="4">
    <source>
        <dbReference type="Pfam" id="PF23034"/>
    </source>
</evidence>
<dbReference type="Proteomes" id="UP001344447">
    <property type="component" value="Unassembled WGS sequence"/>
</dbReference>
<feature type="domain" description="ComC supersandwich" evidence="2">
    <location>
        <begin position="1107"/>
        <end position="1317"/>
    </location>
</feature>
<feature type="domain" description="DUF7743" evidence="5">
    <location>
        <begin position="450"/>
        <end position="552"/>
    </location>
</feature>
<keyword evidence="1" id="KW-0812">Transmembrane</keyword>
<feature type="domain" description="DUF7949" evidence="6">
    <location>
        <begin position="1054"/>
        <end position="1088"/>
    </location>
</feature>
<evidence type="ECO:0000259" key="3">
    <source>
        <dbReference type="Pfam" id="PF23033"/>
    </source>
</evidence>
<keyword evidence="1" id="KW-1133">Transmembrane helix</keyword>
<feature type="domain" description="DUF7035" evidence="4">
    <location>
        <begin position="677"/>
        <end position="812"/>
    </location>
</feature>
<dbReference type="Pfam" id="PF23033">
    <property type="entry name" value="DUF7034"/>
    <property type="match status" value="1"/>
</dbReference>
<proteinExistence type="predicted"/>
<dbReference type="InterPro" id="IPR056645">
    <property type="entry name" value="DUF7743"/>
</dbReference>
<keyword evidence="1" id="KW-0472">Membrane</keyword>
<feature type="transmembrane region" description="Helical" evidence="1">
    <location>
        <begin position="1339"/>
        <end position="1360"/>
    </location>
</feature>
<organism evidence="7 8">
    <name type="scientific">Dictyostelium firmibasis</name>
    <dbReference type="NCBI Taxonomy" id="79012"/>
    <lineage>
        <taxon>Eukaryota</taxon>
        <taxon>Amoebozoa</taxon>
        <taxon>Evosea</taxon>
        <taxon>Eumycetozoa</taxon>
        <taxon>Dictyostelia</taxon>
        <taxon>Dictyosteliales</taxon>
        <taxon>Dictyosteliaceae</taxon>
        <taxon>Dictyostelium</taxon>
    </lineage>
</organism>
<evidence type="ECO:0000259" key="2">
    <source>
        <dbReference type="Pfam" id="PF22933"/>
    </source>
</evidence>
<name>A0AAN7TKR8_9MYCE</name>
<dbReference type="Pfam" id="PF22933">
    <property type="entry name" value="ComC_SSD"/>
    <property type="match status" value="1"/>
</dbReference>
<comment type="caution">
    <text evidence="7">The sequence shown here is derived from an EMBL/GenBank/DDBJ whole genome shotgun (WGS) entry which is preliminary data.</text>
</comment>
<dbReference type="InterPro" id="IPR054484">
    <property type="entry name" value="ComC_SSD"/>
</dbReference>
<evidence type="ECO:0000256" key="1">
    <source>
        <dbReference type="SAM" id="Phobius"/>
    </source>
</evidence>
<sequence length="1379" mass="154405">MKICDRLTIFSFILFIIFNGVIVNCQLKRISTTNSITIDNFQQQNFLFYPIASNSTYCNYDLSFLATDNNNNNNNILTVNKQGILQVLYTTNTSTSSILVFRIIGSIILGSNISTISAISGIIQADYELNLTCTKVDVSQLTLTINEFIKFDSNIGYYSSIRVLGIDYIFNTLDNLNSSIISSNGRSNNYVFVWFDLKFENEINSIFTISVVISGVIINLTTKSFYYNVPLPTTQYYDIIPQHVNGSEILEFGFHYSPLIIITCDSQTPRPYQLLSSNSTRYFTKPMMGRKGKLIFITSFKSIYGFNNFELISLQQDGISKISIPMNIKDFPLGSFGGIVYSILKTYGTGSTDMPQLIPLFEQHFRNNNTYVFTSNLYQLGQIYKFDAGWPFGFIDGNNLIYNHNSVFSRPLNYTSSHITYIFGTSLTLGNTPYESYQSSIITTISSQRTNPILTSYSYKRLKGKNSNILFTANIVSINGVQNILINNYVIYGLDTLVSGSNKNGTYEIVFNLAYYGFFDFSCQDVFGNSFYYTNNQIISYNPLLIFKVPDYFTNSFNVDSFDNIKFFKNNLNLLNSVGYNTMHLNSSTIDPDTPLSLILLDPVSMSYQSIGGSILYGSFPIVYDSTLKLFTCDFIVPRNNLFGEVPYYIMFTNGIIISNQLSPNSPKLIVDDTYLDNQGPIFKMFTPLNSGVKVNDINQYGYTFNITDDFNGFSSGSITVRGSIDSSKYVFNFSLADALYGDKINSQYQITLPISKQCVSQTYLVTNAILLDSNNVSSIFNLYSNNPDPTTNPFINLYDKGIQSLYLNIVCEPISLVDQGPQNLVSFKHSIINSIIDVGKTNRSITFDFSINSPPSGIKDQQSPIVYIISTKFEKFECVSQLTGVDTVYGTSNFTCTESLPVGFGYPGPLIFSVYGFINNAGYYFGHSTITIAKLFPSSYYVDTTLSTSEPIITSTDSIYSTGGSLLIYGRALSTTKQVLVYYSETGSESTLIQNTTYGSSAVLINPIAETKKPFKIQIITNSGLKSNEYWVNPIYFESPIPPTIPTNPPQKCLGNPECGGKSQGYCSPNGCICYPPWIGTSCQSKVILVPPPIVNPSEPSTNLTTNSTNNEVSSLVGVISIVSLRELDINNQVIKTNRFEKWNQTNLEKNRNIYTTSIKFSNNINDCIVNVETEWYEKLTNISFANQVLVMNPSTLKYNINITSYPFENKLNTLQLVIKAKLTQNNYDDDVCSGQDFGNTVADNSEYVQLSVKDHSLYGRFVKRAIVDGRLLSINNIKLDDLDDESNYYTSESYIGIQIPQYTNLVQLDPDFGLLVDSSSTDSICRDSSSLSRAAKIGIIVGCVGFVIVVVIVVALLVKYKYHLRNLKSEIKMKRKQ</sequence>
<keyword evidence="8" id="KW-1185">Reference proteome</keyword>
<dbReference type="InterPro" id="IPR057709">
    <property type="entry name" value="DUF7949"/>
</dbReference>
<dbReference type="InterPro" id="IPR055462">
    <property type="entry name" value="DUF7034"/>
</dbReference>